<keyword evidence="5" id="KW-1185">Reference proteome</keyword>
<protein>
    <recommendedName>
        <fullName evidence="3">VAL1-3 N-terminal zinc finger domain-containing protein</fullName>
    </recommendedName>
</protein>
<feature type="compositionally biased region" description="Polar residues" evidence="1">
    <location>
        <begin position="253"/>
        <end position="270"/>
    </location>
</feature>
<evidence type="ECO:0000259" key="3">
    <source>
        <dbReference type="Pfam" id="PF25813"/>
    </source>
</evidence>
<evidence type="ECO:0000256" key="2">
    <source>
        <dbReference type="SAM" id="Phobius"/>
    </source>
</evidence>
<feature type="transmembrane region" description="Helical" evidence="2">
    <location>
        <begin position="350"/>
        <end position="369"/>
    </location>
</feature>
<sequence length="370" mass="40961">MSSSSSKICFNSECKELKSERPRKGWRLRTGEVAELCDRCGSAYEDGRFCETFHHKATGWRCCESCGKRVHCGCIVSFQAFMLLDAGGIECVACARKHVIMQPSPVSVWPPSLLLPVPIPERLKDLSVKNWNPIAGAGPVPWRQAPNLFNTSIPQSELPPRMSYEVDLSTGIDRLNASDRLSISSLEKKKIEDPSDRLMNGILKLSALEILENGNAGMNCEEQLSSCSNIPRQLSSSKDDSSTTHFGMAAPTASPNETTCQTGSSVTHSRPTPPPPLAKQFFGNPSNGADASGEIQIRNGRPRGDGRGKNQLLSRYWPRITDQELQQISGEYPWVLYGFISILSFVDDEFFFVLLIIMLKVVVVLYFILL</sequence>
<dbReference type="PANTHER" id="PTHR46245:SF10">
    <property type="entry name" value="B3 DOMAIN-CONTAINING TRANSCRIPTION FACTOR VAL3"/>
    <property type="match status" value="1"/>
</dbReference>
<gene>
    <name evidence="4" type="ORF">L1049_010581</name>
</gene>
<dbReference type="EMBL" id="JBBPBK010000016">
    <property type="protein sequence ID" value="KAK9268141.1"/>
    <property type="molecule type" value="Genomic_DNA"/>
</dbReference>
<dbReference type="Pfam" id="PF25813">
    <property type="entry name" value="zf_VAL1_N"/>
    <property type="match status" value="1"/>
</dbReference>
<organism evidence="4 5">
    <name type="scientific">Liquidambar formosana</name>
    <name type="common">Formosan gum</name>
    <dbReference type="NCBI Taxonomy" id="63359"/>
    <lineage>
        <taxon>Eukaryota</taxon>
        <taxon>Viridiplantae</taxon>
        <taxon>Streptophyta</taxon>
        <taxon>Embryophyta</taxon>
        <taxon>Tracheophyta</taxon>
        <taxon>Spermatophyta</taxon>
        <taxon>Magnoliopsida</taxon>
        <taxon>eudicotyledons</taxon>
        <taxon>Gunneridae</taxon>
        <taxon>Pentapetalae</taxon>
        <taxon>Saxifragales</taxon>
        <taxon>Altingiaceae</taxon>
        <taxon>Liquidambar</taxon>
    </lineage>
</organism>
<keyword evidence="2" id="KW-0812">Transmembrane</keyword>
<keyword evidence="2" id="KW-0472">Membrane</keyword>
<name>A0AAP0R794_LIQFO</name>
<dbReference type="InterPro" id="IPR057743">
    <property type="entry name" value="Zfn_VAL1-3_N"/>
</dbReference>
<keyword evidence="2" id="KW-1133">Transmembrane helix</keyword>
<proteinExistence type="predicted"/>
<feature type="domain" description="VAL1-3 N-terminal zinc finger" evidence="3">
    <location>
        <begin position="52"/>
        <end position="99"/>
    </location>
</feature>
<dbReference type="Proteomes" id="UP001415857">
    <property type="component" value="Unassembled WGS sequence"/>
</dbReference>
<feature type="region of interest" description="Disordered" evidence="1">
    <location>
        <begin position="231"/>
        <end position="284"/>
    </location>
</feature>
<comment type="caution">
    <text evidence="4">The sequence shown here is derived from an EMBL/GenBank/DDBJ whole genome shotgun (WGS) entry which is preliminary data.</text>
</comment>
<evidence type="ECO:0000313" key="5">
    <source>
        <dbReference type="Proteomes" id="UP001415857"/>
    </source>
</evidence>
<evidence type="ECO:0000313" key="4">
    <source>
        <dbReference type="EMBL" id="KAK9268141.1"/>
    </source>
</evidence>
<dbReference type="AlphaFoldDB" id="A0AAP0R794"/>
<dbReference type="PANTHER" id="PTHR46245">
    <property type="entry name" value="B3 DOMAIN-CONTAINING PROTEIN OS07G0563300"/>
    <property type="match status" value="1"/>
</dbReference>
<reference evidence="4 5" key="1">
    <citation type="journal article" date="2024" name="Plant J.">
        <title>Genome sequences and population genomics reveal climatic adaptation and genomic divergence between two closely related sweetgum species.</title>
        <authorList>
            <person name="Xu W.Q."/>
            <person name="Ren C.Q."/>
            <person name="Zhang X.Y."/>
            <person name="Comes H.P."/>
            <person name="Liu X.H."/>
            <person name="Li Y.G."/>
            <person name="Kettle C.J."/>
            <person name="Jalonen R."/>
            <person name="Gaisberger H."/>
            <person name="Ma Y.Z."/>
            <person name="Qiu Y.X."/>
        </authorList>
    </citation>
    <scope>NUCLEOTIDE SEQUENCE [LARGE SCALE GENOMIC DNA]</scope>
    <source>
        <strain evidence="4">Hangzhou</strain>
    </source>
</reference>
<accession>A0AAP0R794</accession>
<evidence type="ECO:0000256" key="1">
    <source>
        <dbReference type="SAM" id="MobiDB-lite"/>
    </source>
</evidence>